<comment type="caution">
    <text evidence="1">The sequence shown here is derived from an EMBL/GenBank/DDBJ whole genome shotgun (WGS) entry which is preliminary data.</text>
</comment>
<evidence type="ECO:0000313" key="1">
    <source>
        <dbReference type="EMBL" id="KAG6958287.1"/>
    </source>
</evidence>
<protein>
    <submittedName>
        <fullName evidence="1">Uncharacterized protein</fullName>
    </submittedName>
</protein>
<proteinExistence type="predicted"/>
<dbReference type="OrthoDB" id="128218at2759"/>
<accession>A0A8T1U9K8</accession>
<organism evidence="1 2">
    <name type="scientific">Phytophthora cactorum</name>
    <dbReference type="NCBI Taxonomy" id="29920"/>
    <lineage>
        <taxon>Eukaryota</taxon>
        <taxon>Sar</taxon>
        <taxon>Stramenopiles</taxon>
        <taxon>Oomycota</taxon>
        <taxon>Peronosporomycetes</taxon>
        <taxon>Peronosporales</taxon>
        <taxon>Peronosporaceae</taxon>
        <taxon>Phytophthora</taxon>
    </lineage>
</organism>
<evidence type="ECO:0000313" key="2">
    <source>
        <dbReference type="Proteomes" id="UP000688947"/>
    </source>
</evidence>
<dbReference type="AlphaFoldDB" id="A0A8T1U9K8"/>
<reference evidence="1" key="1">
    <citation type="submission" date="2021-01" db="EMBL/GenBank/DDBJ databases">
        <title>Phytophthora aleatoria, a newly-described species from Pinus radiata is distinct from Phytophthora cactorum isolates based on comparative genomics.</title>
        <authorList>
            <person name="Mcdougal R."/>
            <person name="Panda P."/>
            <person name="Williams N."/>
            <person name="Studholme D.J."/>
        </authorList>
    </citation>
    <scope>NUCLEOTIDE SEQUENCE</scope>
    <source>
        <strain evidence="1">NZFS 3830</strain>
    </source>
</reference>
<dbReference type="EMBL" id="JAENGZ010000497">
    <property type="protein sequence ID" value="KAG6958287.1"/>
    <property type="molecule type" value="Genomic_DNA"/>
</dbReference>
<sequence length="55" mass="6228">MLTTVKNMGHNAPIVTKVIENGFKTKYDIEIREMTRFMMSNTTPSAKNVADHIDS</sequence>
<gene>
    <name evidence="1" type="ORF">JG687_00009477</name>
</gene>
<name>A0A8T1U9K8_9STRA</name>
<dbReference type="Proteomes" id="UP000688947">
    <property type="component" value="Unassembled WGS sequence"/>
</dbReference>